<evidence type="ECO:0008006" key="3">
    <source>
        <dbReference type="Google" id="ProtNLM"/>
    </source>
</evidence>
<dbReference type="AlphaFoldDB" id="A0AAD4KT28"/>
<dbReference type="PANTHER" id="PTHR31591:SF1">
    <property type="entry name" value="UPF0613 PROTEIN PB24D3.06C"/>
    <property type="match status" value="1"/>
</dbReference>
<accession>A0AAD4KT28</accession>
<organism evidence="1 2">
    <name type="scientific">Talaromyces proteolyticus</name>
    <dbReference type="NCBI Taxonomy" id="1131652"/>
    <lineage>
        <taxon>Eukaryota</taxon>
        <taxon>Fungi</taxon>
        <taxon>Dikarya</taxon>
        <taxon>Ascomycota</taxon>
        <taxon>Pezizomycotina</taxon>
        <taxon>Eurotiomycetes</taxon>
        <taxon>Eurotiomycetidae</taxon>
        <taxon>Eurotiales</taxon>
        <taxon>Trichocomaceae</taxon>
        <taxon>Talaromyces</taxon>
        <taxon>Talaromyces sect. Bacilispori</taxon>
    </lineage>
</organism>
<dbReference type="Gene3D" id="3.40.50.1820">
    <property type="entry name" value="alpha/beta hydrolase"/>
    <property type="match status" value="1"/>
</dbReference>
<proteinExistence type="predicted"/>
<gene>
    <name evidence="1" type="ORF">BGW36DRAFT_398581</name>
</gene>
<dbReference type="GeneID" id="70248713"/>
<dbReference type="RefSeq" id="XP_046070472.1">
    <property type="nucleotide sequence ID" value="XM_046218426.1"/>
</dbReference>
<dbReference type="InterPro" id="IPR013744">
    <property type="entry name" value="SidJ"/>
</dbReference>
<comment type="caution">
    <text evidence="1">The sequence shown here is derived from an EMBL/GenBank/DDBJ whole genome shotgun (WGS) entry which is preliminary data.</text>
</comment>
<sequence length="352" mass="38777">MCSFHGVVGSLDDGKLHHVTEKLVAFEYVKPNTPSRPHSLVFVGGLGDGLGTVPYLKTLSAAVANTQWSLFSLILNSSYEMWGMGRLGRDVEDIAQGVEYITKYKKSLLPDQAPKIVVMGHSTGSQDVLHYLYSPNPLPIDPIFDEGLLHIHRPALDGAIMQAPASDREGLLEKFHDKGKGAEQDGVYLQLVDMAKRVTYAEGNTHDVLLPLSLTSKLGFPPVPLSARRFLSLVSPDSPENPEEDDVFSSDLTDKRLDETFGMIVTRNLLKTKLLVLYSGDDEYVPKSLDKEKLLQRWKKAADKSFQKIWDDEYSGVVPGASHNLGGDGQDQARRNLAARVTGYLANVEKSA</sequence>
<evidence type="ECO:0000313" key="2">
    <source>
        <dbReference type="Proteomes" id="UP001201262"/>
    </source>
</evidence>
<evidence type="ECO:0000313" key="1">
    <source>
        <dbReference type="EMBL" id="KAH8695330.1"/>
    </source>
</evidence>
<reference evidence="1" key="1">
    <citation type="submission" date="2021-12" db="EMBL/GenBank/DDBJ databases">
        <title>Convergent genome expansion in fungi linked to evolution of root-endophyte symbiosis.</title>
        <authorList>
            <consortium name="DOE Joint Genome Institute"/>
            <person name="Ke Y.-H."/>
            <person name="Bonito G."/>
            <person name="Liao H.-L."/>
            <person name="Looney B."/>
            <person name="Rojas-Flechas A."/>
            <person name="Nash J."/>
            <person name="Hameed K."/>
            <person name="Schadt C."/>
            <person name="Martin F."/>
            <person name="Crous P.W."/>
            <person name="Miettinen O."/>
            <person name="Magnuson J.K."/>
            <person name="Labbe J."/>
            <person name="Jacobson D."/>
            <person name="Doktycz M.J."/>
            <person name="Veneault-Fourrey C."/>
            <person name="Kuo A."/>
            <person name="Mondo S."/>
            <person name="Calhoun S."/>
            <person name="Riley R."/>
            <person name="Ohm R."/>
            <person name="LaButti K."/>
            <person name="Andreopoulos B."/>
            <person name="Pangilinan J."/>
            <person name="Nolan M."/>
            <person name="Tritt A."/>
            <person name="Clum A."/>
            <person name="Lipzen A."/>
            <person name="Daum C."/>
            <person name="Barry K."/>
            <person name="Grigoriev I.V."/>
            <person name="Vilgalys R."/>
        </authorList>
    </citation>
    <scope>NUCLEOTIDE SEQUENCE</scope>
    <source>
        <strain evidence="1">PMI_201</strain>
    </source>
</reference>
<dbReference type="InterPro" id="IPR029058">
    <property type="entry name" value="AB_hydrolase_fold"/>
</dbReference>
<dbReference type="Pfam" id="PF08538">
    <property type="entry name" value="DUF1749"/>
    <property type="match status" value="1"/>
</dbReference>
<protein>
    <recommendedName>
        <fullName evidence="3">Dolichol-phosphate mannosyltransferase</fullName>
    </recommendedName>
</protein>
<keyword evidence="2" id="KW-1185">Reference proteome</keyword>
<name>A0AAD4KT28_9EURO</name>
<dbReference type="Proteomes" id="UP001201262">
    <property type="component" value="Unassembled WGS sequence"/>
</dbReference>
<dbReference type="EMBL" id="JAJTJA010000008">
    <property type="protein sequence ID" value="KAH8695330.1"/>
    <property type="molecule type" value="Genomic_DNA"/>
</dbReference>
<dbReference type="PANTHER" id="PTHR31591">
    <property type="entry name" value="UPF0613 PROTEIN PB24D3.06C"/>
    <property type="match status" value="1"/>
</dbReference>
<dbReference type="SUPFAM" id="SSF53474">
    <property type="entry name" value="alpha/beta-Hydrolases"/>
    <property type="match status" value="1"/>
</dbReference>